<proteinExistence type="predicted"/>
<comment type="caution">
    <text evidence="2">The sequence shown here is derived from an EMBL/GenBank/DDBJ whole genome shotgun (WGS) entry which is preliminary data.</text>
</comment>
<gene>
    <name evidence="2" type="ORF">SDC9_145042</name>
</gene>
<accession>A0A645EB33</accession>
<dbReference type="EMBL" id="VSSQ01044075">
    <property type="protein sequence ID" value="MPM97862.1"/>
    <property type="molecule type" value="Genomic_DNA"/>
</dbReference>
<organism evidence="2">
    <name type="scientific">bioreactor metagenome</name>
    <dbReference type="NCBI Taxonomy" id="1076179"/>
    <lineage>
        <taxon>unclassified sequences</taxon>
        <taxon>metagenomes</taxon>
        <taxon>ecological metagenomes</taxon>
    </lineage>
</organism>
<reference evidence="2" key="1">
    <citation type="submission" date="2019-08" db="EMBL/GenBank/DDBJ databases">
        <authorList>
            <person name="Kucharzyk K."/>
            <person name="Murdoch R.W."/>
            <person name="Higgins S."/>
            <person name="Loffler F."/>
        </authorList>
    </citation>
    <scope>NUCLEOTIDE SEQUENCE</scope>
</reference>
<protein>
    <submittedName>
        <fullName evidence="2">Uncharacterized protein</fullName>
    </submittedName>
</protein>
<sequence>MSNSRPLAVCSVIRVTTPSSSPSGTASASATSAIRSRNAGSESSGSGAPAPRPPSSPGARDRAASSAAPSPSRSPSAAEPAAGPPGGTSSTLSAPSRSGSAASGVPVCGSIGRPVSSSMSTTWAWATNSSATATNSVRFSSRLSSCRSVLLRSASTYPEACRIEARISSAAAPSAIIVRWSAIIVANARRFDADRVASPSISSSRSNADPKLIRSRSAKCCTSSWARSPIPRLGSLITRRTETSSCGFAIALR</sequence>
<name>A0A645EB33_9ZZZZ</name>
<feature type="compositionally biased region" description="Low complexity" evidence="1">
    <location>
        <begin position="16"/>
        <end position="49"/>
    </location>
</feature>
<feature type="region of interest" description="Disordered" evidence="1">
    <location>
        <begin position="14"/>
        <end position="105"/>
    </location>
</feature>
<evidence type="ECO:0000256" key="1">
    <source>
        <dbReference type="SAM" id="MobiDB-lite"/>
    </source>
</evidence>
<dbReference type="AlphaFoldDB" id="A0A645EB33"/>
<evidence type="ECO:0000313" key="2">
    <source>
        <dbReference type="EMBL" id="MPM97862.1"/>
    </source>
</evidence>
<feature type="compositionally biased region" description="Low complexity" evidence="1">
    <location>
        <begin position="64"/>
        <end position="105"/>
    </location>
</feature>